<dbReference type="EMBL" id="CAJJDN010000076">
    <property type="protein sequence ID" value="CAD8101818.1"/>
    <property type="molecule type" value="Genomic_DNA"/>
</dbReference>
<evidence type="ECO:0000256" key="1">
    <source>
        <dbReference type="SAM" id="Coils"/>
    </source>
</evidence>
<name>A0A8S1PH85_9CILI</name>
<evidence type="ECO:0000256" key="3">
    <source>
        <dbReference type="SAM" id="Phobius"/>
    </source>
</evidence>
<feature type="region of interest" description="Disordered" evidence="2">
    <location>
        <begin position="123"/>
        <end position="151"/>
    </location>
</feature>
<dbReference type="Proteomes" id="UP000692954">
    <property type="component" value="Unassembled WGS sequence"/>
</dbReference>
<dbReference type="OrthoDB" id="76105at2759"/>
<feature type="coiled-coil region" evidence="1">
    <location>
        <begin position="57"/>
        <end position="84"/>
    </location>
</feature>
<keyword evidence="3" id="KW-0812">Transmembrane</keyword>
<sequence>MKLWMMFLLSKCVISIILSIFKILTIRPAVVKQNGFNQALAIKRFQQNKLQFVKPQNIQIEQNLQKIEFELKNKQQQQSQSSRELEQRREIKIQSRIKDIDQIDEEEDDILLSKQTSNFEYSNNSSLSDVTLQDPPQLPFSNSQPKFKYKM</sequence>
<evidence type="ECO:0008006" key="7">
    <source>
        <dbReference type="Google" id="ProtNLM"/>
    </source>
</evidence>
<protein>
    <recommendedName>
        <fullName evidence="7">Transmembrane protein</fullName>
    </recommendedName>
</protein>
<keyword evidence="3" id="KW-0472">Membrane</keyword>
<feature type="transmembrane region" description="Helical" evidence="3">
    <location>
        <begin position="6"/>
        <end position="24"/>
    </location>
</feature>
<evidence type="ECO:0000256" key="2">
    <source>
        <dbReference type="SAM" id="MobiDB-lite"/>
    </source>
</evidence>
<dbReference type="AlphaFoldDB" id="A0A8S1PH85"/>
<gene>
    <name evidence="4" type="ORF">PSON_ATCC_30995.1.T0760191</name>
    <name evidence="5" type="ORF">PSON_ATCC_30995.1.T0760193</name>
</gene>
<keyword evidence="3" id="KW-1133">Transmembrane helix</keyword>
<evidence type="ECO:0000313" key="6">
    <source>
        <dbReference type="Proteomes" id="UP000692954"/>
    </source>
</evidence>
<reference evidence="4" key="1">
    <citation type="submission" date="2021-01" db="EMBL/GenBank/DDBJ databases">
        <authorList>
            <consortium name="Genoscope - CEA"/>
            <person name="William W."/>
        </authorList>
    </citation>
    <scope>NUCLEOTIDE SEQUENCE</scope>
</reference>
<accession>A0A8S1PH85</accession>
<comment type="caution">
    <text evidence="4">The sequence shown here is derived from an EMBL/GenBank/DDBJ whole genome shotgun (WGS) entry which is preliminary data.</text>
</comment>
<proteinExistence type="predicted"/>
<keyword evidence="6" id="KW-1185">Reference proteome</keyword>
<dbReference type="EMBL" id="CAJJDN010000076">
    <property type="protein sequence ID" value="CAD8101822.1"/>
    <property type="molecule type" value="Genomic_DNA"/>
</dbReference>
<keyword evidence="1" id="KW-0175">Coiled coil</keyword>
<evidence type="ECO:0000313" key="4">
    <source>
        <dbReference type="EMBL" id="CAD8101818.1"/>
    </source>
</evidence>
<evidence type="ECO:0000313" key="5">
    <source>
        <dbReference type="EMBL" id="CAD8101822.1"/>
    </source>
</evidence>
<organism evidence="4 6">
    <name type="scientific">Paramecium sonneborni</name>
    <dbReference type="NCBI Taxonomy" id="65129"/>
    <lineage>
        <taxon>Eukaryota</taxon>
        <taxon>Sar</taxon>
        <taxon>Alveolata</taxon>
        <taxon>Ciliophora</taxon>
        <taxon>Intramacronucleata</taxon>
        <taxon>Oligohymenophorea</taxon>
        <taxon>Peniculida</taxon>
        <taxon>Parameciidae</taxon>
        <taxon>Paramecium</taxon>
    </lineage>
</organism>